<dbReference type="AlphaFoldDB" id="K1TBG9"/>
<comment type="caution">
    <text evidence="2">The sequence shown here is derived from an EMBL/GenBank/DDBJ whole genome shotgun (WGS) entry which is preliminary data.</text>
</comment>
<gene>
    <name evidence="2" type="ORF">OBE_07256</name>
</gene>
<accession>K1TBG9</accession>
<proteinExistence type="predicted"/>
<evidence type="ECO:0000256" key="1">
    <source>
        <dbReference type="SAM" id="MobiDB-lite"/>
    </source>
</evidence>
<feature type="non-terminal residue" evidence="2">
    <location>
        <position position="1"/>
    </location>
</feature>
<name>K1TBG9_9ZZZZ</name>
<reference evidence="2" key="1">
    <citation type="journal article" date="2013" name="Environ. Microbiol.">
        <title>Microbiota from the distal guts of lean and obese adolescents exhibit partial functional redundancy besides clear differences in community structure.</title>
        <authorList>
            <person name="Ferrer M."/>
            <person name="Ruiz A."/>
            <person name="Lanza F."/>
            <person name="Haange S.B."/>
            <person name="Oberbach A."/>
            <person name="Till H."/>
            <person name="Bargiela R."/>
            <person name="Campoy C."/>
            <person name="Segura M.T."/>
            <person name="Richter M."/>
            <person name="von Bergen M."/>
            <person name="Seifert J."/>
            <person name="Suarez A."/>
        </authorList>
    </citation>
    <scope>NUCLEOTIDE SEQUENCE</scope>
</reference>
<sequence length="131" mass="14986">GIRTRHTTKYGNHTPEHFKSNQTDTIMTNREIIRELKRRGYSRVDIDTDRRTAKTFYTYRGGLHINGTGNLSFHIVPLQDSLGLGRFAICATRNGKSSQLGTDQAPFFFGRLLAFLKGERKENEIIDEIVL</sequence>
<dbReference type="EMBL" id="AJWZ01004989">
    <property type="protein sequence ID" value="EKC63835.1"/>
    <property type="molecule type" value="Genomic_DNA"/>
</dbReference>
<organism evidence="2">
    <name type="scientific">human gut metagenome</name>
    <dbReference type="NCBI Taxonomy" id="408170"/>
    <lineage>
        <taxon>unclassified sequences</taxon>
        <taxon>metagenomes</taxon>
        <taxon>organismal metagenomes</taxon>
    </lineage>
</organism>
<protein>
    <submittedName>
        <fullName evidence="2">Uncharacterized protein</fullName>
    </submittedName>
</protein>
<evidence type="ECO:0000313" key="2">
    <source>
        <dbReference type="EMBL" id="EKC63835.1"/>
    </source>
</evidence>
<feature type="region of interest" description="Disordered" evidence="1">
    <location>
        <begin position="1"/>
        <end position="20"/>
    </location>
</feature>